<dbReference type="Pfam" id="PF17919">
    <property type="entry name" value="RT_RNaseH_2"/>
    <property type="match status" value="1"/>
</dbReference>
<dbReference type="InterPro" id="IPR051320">
    <property type="entry name" value="Viral_Replic_Matur_Polypro"/>
</dbReference>
<sequence>ASKCSFGQTTIAYLGHIVSAGTVAPDPSKIGAILDWPVPKTLKALRGFLGLSGYYRKFIRGYASIAQPLTALLKKDSFKWSEAAQTSFEALKQAMATAPVLALPDFTTHFVLQTDASGFAMGAVLLQQGHPLAFYSRVFCPRMAKASTYIRELHAITSAVKRWRQYLLGHFFIIQT</sequence>
<reference evidence="2 3" key="1">
    <citation type="journal article" date="2018" name="Front. Plant Sci.">
        <title>Red Clover (Trifolium pratense) and Zigzag Clover (T. medium) - A Picture of Genomic Similarities and Differences.</title>
        <authorList>
            <person name="Dluhosova J."/>
            <person name="Istvanek J."/>
            <person name="Nedelnik J."/>
            <person name="Repkova J."/>
        </authorList>
    </citation>
    <scope>NUCLEOTIDE SEQUENCE [LARGE SCALE GENOMIC DNA]</scope>
    <source>
        <strain evidence="3">cv. 10/8</strain>
        <tissue evidence="2">Leaf</tissue>
    </source>
</reference>
<evidence type="ECO:0000259" key="1">
    <source>
        <dbReference type="Pfam" id="PF17919"/>
    </source>
</evidence>
<feature type="domain" description="Reverse transcriptase/retrotransposon-derived protein RNase H-like" evidence="1">
    <location>
        <begin position="80"/>
        <end position="174"/>
    </location>
</feature>
<dbReference type="FunFam" id="3.30.70.270:FF:000020">
    <property type="entry name" value="Transposon Tf2-6 polyprotein-like Protein"/>
    <property type="match status" value="1"/>
</dbReference>
<dbReference type="Gene3D" id="3.10.20.370">
    <property type="match status" value="1"/>
</dbReference>
<evidence type="ECO:0000313" key="2">
    <source>
        <dbReference type="EMBL" id="MCI18846.1"/>
    </source>
</evidence>
<comment type="caution">
    <text evidence="2">The sequence shown here is derived from an EMBL/GenBank/DDBJ whole genome shotgun (WGS) entry which is preliminary data.</text>
</comment>
<dbReference type="EMBL" id="LXQA010112054">
    <property type="protein sequence ID" value="MCI18846.1"/>
    <property type="molecule type" value="Genomic_DNA"/>
</dbReference>
<keyword evidence="3" id="KW-1185">Reference proteome</keyword>
<dbReference type="InterPro" id="IPR041577">
    <property type="entry name" value="RT_RNaseH_2"/>
</dbReference>
<protein>
    <recommendedName>
        <fullName evidence="1">Reverse transcriptase/retrotransposon-derived protein RNase H-like domain-containing protein</fullName>
    </recommendedName>
</protein>
<dbReference type="InterPro" id="IPR043128">
    <property type="entry name" value="Rev_trsase/Diguanyl_cyclase"/>
</dbReference>
<organism evidence="2 3">
    <name type="scientific">Trifolium medium</name>
    <dbReference type="NCBI Taxonomy" id="97028"/>
    <lineage>
        <taxon>Eukaryota</taxon>
        <taxon>Viridiplantae</taxon>
        <taxon>Streptophyta</taxon>
        <taxon>Embryophyta</taxon>
        <taxon>Tracheophyta</taxon>
        <taxon>Spermatophyta</taxon>
        <taxon>Magnoliopsida</taxon>
        <taxon>eudicotyledons</taxon>
        <taxon>Gunneridae</taxon>
        <taxon>Pentapetalae</taxon>
        <taxon>rosids</taxon>
        <taxon>fabids</taxon>
        <taxon>Fabales</taxon>
        <taxon>Fabaceae</taxon>
        <taxon>Papilionoideae</taxon>
        <taxon>50 kb inversion clade</taxon>
        <taxon>NPAAA clade</taxon>
        <taxon>Hologalegina</taxon>
        <taxon>IRL clade</taxon>
        <taxon>Trifolieae</taxon>
        <taxon>Trifolium</taxon>
    </lineage>
</organism>
<dbReference type="InterPro" id="IPR043502">
    <property type="entry name" value="DNA/RNA_pol_sf"/>
</dbReference>
<accession>A0A392Q5M4</accession>
<proteinExistence type="predicted"/>
<dbReference type="Gene3D" id="3.30.70.270">
    <property type="match status" value="1"/>
</dbReference>
<name>A0A392Q5M4_9FABA</name>
<dbReference type="SUPFAM" id="SSF56672">
    <property type="entry name" value="DNA/RNA polymerases"/>
    <property type="match status" value="1"/>
</dbReference>
<dbReference type="Proteomes" id="UP000265520">
    <property type="component" value="Unassembled WGS sequence"/>
</dbReference>
<feature type="non-terminal residue" evidence="2">
    <location>
        <position position="176"/>
    </location>
</feature>
<dbReference type="AlphaFoldDB" id="A0A392Q5M4"/>
<dbReference type="PANTHER" id="PTHR33064">
    <property type="entry name" value="POL PROTEIN"/>
    <property type="match status" value="1"/>
</dbReference>
<feature type="non-terminal residue" evidence="2">
    <location>
        <position position="1"/>
    </location>
</feature>
<evidence type="ECO:0000313" key="3">
    <source>
        <dbReference type="Proteomes" id="UP000265520"/>
    </source>
</evidence>
<dbReference type="PANTHER" id="PTHR33064:SF37">
    <property type="entry name" value="RIBONUCLEASE H"/>
    <property type="match status" value="1"/>
</dbReference>